<evidence type="ECO:0000313" key="4">
    <source>
        <dbReference type="WBParaSite" id="TASK_0000477501-mRNA-1"/>
    </source>
</evidence>
<dbReference type="EMBL" id="UYRS01018370">
    <property type="protein sequence ID" value="VDK33973.1"/>
    <property type="molecule type" value="Genomic_DNA"/>
</dbReference>
<evidence type="ECO:0000313" key="2">
    <source>
        <dbReference type="EMBL" id="VDK33973.1"/>
    </source>
</evidence>
<feature type="region of interest" description="Disordered" evidence="1">
    <location>
        <begin position="23"/>
        <end position="67"/>
    </location>
</feature>
<reference evidence="2 3" key="2">
    <citation type="submission" date="2018-11" db="EMBL/GenBank/DDBJ databases">
        <authorList>
            <consortium name="Pathogen Informatics"/>
        </authorList>
    </citation>
    <scope>NUCLEOTIDE SEQUENCE [LARGE SCALE GENOMIC DNA]</scope>
</reference>
<keyword evidence="3" id="KW-1185">Reference proteome</keyword>
<organism evidence="4">
    <name type="scientific">Taenia asiatica</name>
    <name type="common">Asian tapeworm</name>
    <dbReference type="NCBI Taxonomy" id="60517"/>
    <lineage>
        <taxon>Eukaryota</taxon>
        <taxon>Metazoa</taxon>
        <taxon>Spiralia</taxon>
        <taxon>Lophotrochozoa</taxon>
        <taxon>Platyhelminthes</taxon>
        <taxon>Cestoda</taxon>
        <taxon>Eucestoda</taxon>
        <taxon>Cyclophyllidea</taxon>
        <taxon>Taeniidae</taxon>
        <taxon>Taenia</taxon>
    </lineage>
</organism>
<gene>
    <name evidence="2" type="ORF">TASK_LOCUS4776</name>
</gene>
<proteinExistence type="predicted"/>
<evidence type="ECO:0000313" key="3">
    <source>
        <dbReference type="Proteomes" id="UP000282613"/>
    </source>
</evidence>
<accession>A0A0R3W458</accession>
<reference evidence="4" key="1">
    <citation type="submission" date="2017-02" db="UniProtKB">
        <authorList>
            <consortium name="WormBaseParasite"/>
        </authorList>
    </citation>
    <scope>IDENTIFICATION</scope>
</reference>
<sequence>MESVTGAPIHLIVHQRTINQRIHQSSVILQKKKKKKKKKEKKKKKKKKEKKKKKKKKKKEKKKKKISMTFTSHRLVDWELFFRKSDTWRINKQDVFHADTTS</sequence>
<dbReference type="AlphaFoldDB" id="A0A0R3W458"/>
<dbReference type="WBParaSite" id="TASK_0000477501-mRNA-1">
    <property type="protein sequence ID" value="TASK_0000477501-mRNA-1"/>
    <property type="gene ID" value="TASK_0000477501"/>
</dbReference>
<feature type="compositionally biased region" description="Basic residues" evidence="1">
    <location>
        <begin position="30"/>
        <end position="66"/>
    </location>
</feature>
<evidence type="ECO:0000256" key="1">
    <source>
        <dbReference type="SAM" id="MobiDB-lite"/>
    </source>
</evidence>
<name>A0A0R3W458_TAEAS</name>
<protein>
    <submittedName>
        <fullName evidence="2 4">Uncharacterized protein</fullName>
    </submittedName>
</protein>
<dbReference type="Proteomes" id="UP000282613">
    <property type="component" value="Unassembled WGS sequence"/>
</dbReference>